<evidence type="ECO:0000313" key="5">
    <source>
        <dbReference type="Proteomes" id="UP000298595"/>
    </source>
</evidence>
<dbReference type="CDD" id="cd06533">
    <property type="entry name" value="Glyco_transf_WecG_TagA"/>
    <property type="match status" value="1"/>
</dbReference>
<gene>
    <name evidence="4" type="ORF">D3093_19380</name>
</gene>
<name>A0A4D8PNY4_9PROT</name>
<dbReference type="AlphaFoldDB" id="A0A4D8PNY4"/>
<feature type="transmembrane region" description="Helical" evidence="3">
    <location>
        <begin position="74"/>
        <end position="93"/>
    </location>
</feature>
<dbReference type="Pfam" id="PF03808">
    <property type="entry name" value="Glyco_tran_WecG"/>
    <property type="match status" value="1"/>
</dbReference>
<dbReference type="RefSeq" id="WP_137116697.1">
    <property type="nucleotide sequence ID" value="NZ_CP032322.1"/>
</dbReference>
<evidence type="ECO:0000256" key="1">
    <source>
        <dbReference type="ARBA" id="ARBA00022676"/>
    </source>
</evidence>
<keyword evidence="4" id="KW-0614">Plasmid</keyword>
<accession>A0A4D8PNY4</accession>
<sequence>MTTHTVISDQPARSAADIGHPASLLTFDLLLAMLLLLGLWPVMLLRAGVALLVHGRLFDLSPRVGRDHRLFQRIVFAGAGFGKGLPVLFNIVVGDLGFVGPRARLPEEFDGWTAADDRAAPRPGLVSTHRVRRQAGIAFDDECSDDRLDTDRLSVSHSVALLARFALVRLIGGASATAETIAVVSLFGVAVANASMDETIGWLLARLRSRRKTNCFFVNADCFNIAARNTAYRNCLLNAERVLPDGLGVAIAGRLLGTPFADNVNGTDLLPHLCRAIAASGDSLFLLGARPGVAEDAARNLAAQAPGLRIAGTCDGYFSPAAEEEVIARINSSGAGVLVVAMGASRQELWLERNHGRLTPPVRLGVGGCLDFHAHRVSRAPQWLREMRMEWIWRLLQEPGRMWRRYLIGNGVFLLRLAAHVHSVRRARKGGAA</sequence>
<keyword evidence="3" id="KW-0812">Transmembrane</keyword>
<keyword evidence="1" id="KW-0328">Glycosyltransferase</keyword>
<evidence type="ECO:0000256" key="3">
    <source>
        <dbReference type="SAM" id="Phobius"/>
    </source>
</evidence>
<organism evidence="4 5">
    <name type="scientific">Azospirillum argentinense</name>
    <dbReference type="NCBI Taxonomy" id="2970906"/>
    <lineage>
        <taxon>Bacteria</taxon>
        <taxon>Pseudomonadati</taxon>
        <taxon>Pseudomonadota</taxon>
        <taxon>Alphaproteobacteria</taxon>
        <taxon>Rhodospirillales</taxon>
        <taxon>Azospirillaceae</taxon>
        <taxon>Azospirillum</taxon>
    </lineage>
</organism>
<evidence type="ECO:0000313" key="4">
    <source>
        <dbReference type="EMBL" id="QCN97405.1"/>
    </source>
</evidence>
<proteinExistence type="predicted"/>
<reference evidence="4 5" key="1">
    <citation type="submission" date="2018-09" db="EMBL/GenBank/DDBJ databases">
        <title>Whole genome based analysis of evolution and adaptive divergence in Indian and Brazilian strains of Azospirillum brasilense.</title>
        <authorList>
            <person name="Singh C."/>
            <person name="Tripathi A.K."/>
        </authorList>
    </citation>
    <scope>NUCLEOTIDE SEQUENCE [LARGE SCALE GENOMIC DNA]</scope>
    <source>
        <strain evidence="4 5">MTCC4035</strain>
        <plasmid evidence="4 5">p1</plasmid>
    </source>
</reference>
<evidence type="ECO:0000256" key="2">
    <source>
        <dbReference type="ARBA" id="ARBA00022679"/>
    </source>
</evidence>
<dbReference type="KEGG" id="aare:D3093_19380"/>
<dbReference type="NCBIfam" id="TIGR00696">
    <property type="entry name" value="wecG_tagA_cpsF"/>
    <property type="match status" value="1"/>
</dbReference>
<protein>
    <submittedName>
        <fullName evidence="4">WecB/TagA/CpsF family glycosyltransferase</fullName>
    </submittedName>
</protein>
<dbReference type="PANTHER" id="PTHR34136:SF1">
    <property type="entry name" value="UDP-N-ACETYL-D-MANNOSAMINURONIC ACID TRANSFERASE"/>
    <property type="match status" value="1"/>
</dbReference>
<feature type="transmembrane region" description="Helical" evidence="3">
    <location>
        <begin position="29"/>
        <end position="53"/>
    </location>
</feature>
<dbReference type="EMBL" id="CP032322">
    <property type="protein sequence ID" value="QCN97405.1"/>
    <property type="molecule type" value="Genomic_DNA"/>
</dbReference>
<dbReference type="InterPro" id="IPR004629">
    <property type="entry name" value="WecG_TagA_CpsF"/>
</dbReference>
<dbReference type="Proteomes" id="UP000298595">
    <property type="component" value="Plasmid p1"/>
</dbReference>
<geneLocation type="plasmid" evidence="4 5">
    <name>p1</name>
</geneLocation>
<keyword evidence="3" id="KW-0472">Membrane</keyword>
<dbReference type="PANTHER" id="PTHR34136">
    <property type="match status" value="1"/>
</dbReference>
<keyword evidence="2 4" id="KW-0808">Transferase</keyword>
<keyword evidence="3" id="KW-1133">Transmembrane helix</keyword>
<dbReference type="GO" id="GO:0016758">
    <property type="term" value="F:hexosyltransferase activity"/>
    <property type="evidence" value="ECO:0007669"/>
    <property type="project" value="TreeGrafter"/>
</dbReference>